<accession>A0ABR8XJ50</accession>
<evidence type="ECO:0000313" key="3">
    <source>
        <dbReference type="Proteomes" id="UP000600565"/>
    </source>
</evidence>
<sequence>MRTIQSEFKRQSITKQKNTTSWVKQPKEKEQLSKWELEELMVVRRDTYKRAGSVIRRR</sequence>
<evidence type="ECO:0000256" key="1">
    <source>
        <dbReference type="SAM" id="MobiDB-lite"/>
    </source>
</evidence>
<keyword evidence="3" id="KW-1185">Reference proteome</keyword>
<feature type="region of interest" description="Disordered" evidence="1">
    <location>
        <begin position="1"/>
        <end position="25"/>
    </location>
</feature>
<dbReference type="Proteomes" id="UP000600565">
    <property type="component" value="Unassembled WGS sequence"/>
</dbReference>
<name>A0ABR8XJ50_9BACL</name>
<dbReference type="RefSeq" id="WP_191702573.1">
    <property type="nucleotide sequence ID" value="NZ_JACSPW010000001.1"/>
</dbReference>
<dbReference type="EMBL" id="JACSPW010000001">
    <property type="protein sequence ID" value="MBD8031964.1"/>
    <property type="molecule type" value="Genomic_DNA"/>
</dbReference>
<gene>
    <name evidence="2" type="ORF">H9632_02705</name>
</gene>
<proteinExistence type="predicted"/>
<protein>
    <recommendedName>
        <fullName evidence="4">Transposase</fullName>
    </recommendedName>
</protein>
<comment type="caution">
    <text evidence="2">The sequence shown here is derived from an EMBL/GenBank/DDBJ whole genome shotgun (WGS) entry which is preliminary data.</text>
</comment>
<evidence type="ECO:0000313" key="2">
    <source>
        <dbReference type="EMBL" id="MBD8031964.1"/>
    </source>
</evidence>
<organism evidence="2 3">
    <name type="scientific">Solibacillus merdavium</name>
    <dbReference type="NCBI Taxonomy" id="2762218"/>
    <lineage>
        <taxon>Bacteria</taxon>
        <taxon>Bacillati</taxon>
        <taxon>Bacillota</taxon>
        <taxon>Bacilli</taxon>
        <taxon>Bacillales</taxon>
        <taxon>Caryophanaceae</taxon>
        <taxon>Solibacillus</taxon>
    </lineage>
</organism>
<reference evidence="2 3" key="1">
    <citation type="submission" date="2020-08" db="EMBL/GenBank/DDBJ databases">
        <title>A Genomic Blueprint of the Chicken Gut Microbiome.</title>
        <authorList>
            <person name="Gilroy R."/>
            <person name="Ravi A."/>
            <person name="Getino M."/>
            <person name="Pursley I."/>
            <person name="Horton D.L."/>
            <person name="Alikhan N.-F."/>
            <person name="Baker D."/>
            <person name="Gharbi K."/>
            <person name="Hall N."/>
            <person name="Watson M."/>
            <person name="Adriaenssens E.M."/>
            <person name="Foster-Nyarko E."/>
            <person name="Jarju S."/>
            <person name="Secka A."/>
            <person name="Antonio M."/>
            <person name="Oren A."/>
            <person name="Chaudhuri R."/>
            <person name="La Ragione R.M."/>
            <person name="Hildebrand F."/>
            <person name="Pallen M.J."/>
        </authorList>
    </citation>
    <scope>NUCLEOTIDE SEQUENCE [LARGE SCALE GENOMIC DNA]</scope>
    <source>
        <strain evidence="2 3">Sa1YVA6</strain>
    </source>
</reference>
<feature type="compositionally biased region" description="Polar residues" evidence="1">
    <location>
        <begin position="1"/>
        <end position="23"/>
    </location>
</feature>
<evidence type="ECO:0008006" key="4">
    <source>
        <dbReference type="Google" id="ProtNLM"/>
    </source>
</evidence>